<evidence type="ECO:0000313" key="10">
    <source>
        <dbReference type="Proteomes" id="UP000309450"/>
    </source>
</evidence>
<evidence type="ECO:0000256" key="4">
    <source>
        <dbReference type="ARBA" id="ARBA00022475"/>
    </source>
</evidence>
<keyword evidence="7 8" id="KW-0472">Membrane</keyword>
<keyword evidence="3" id="KW-0813">Transport</keyword>
<dbReference type="Pfam" id="PF01925">
    <property type="entry name" value="TauE"/>
    <property type="match status" value="1"/>
</dbReference>
<reference evidence="9 10" key="1">
    <citation type="submission" date="2019-04" db="EMBL/GenBank/DDBJ databases">
        <title>Draft genome sequence of Gemmobacter aestuarii sp. nov.</title>
        <authorList>
            <person name="Hameed A."/>
            <person name="Lin S.-Y."/>
            <person name="Shahina M."/>
            <person name="Lai W.-A."/>
            <person name="Young C.-C."/>
        </authorList>
    </citation>
    <scope>NUCLEOTIDE SEQUENCE [LARGE SCALE GENOMIC DNA]</scope>
    <source>
        <strain evidence="9 10">CC-PW-75</strain>
    </source>
</reference>
<feature type="transmembrane region" description="Helical" evidence="8">
    <location>
        <begin position="164"/>
        <end position="186"/>
    </location>
</feature>
<evidence type="ECO:0000256" key="1">
    <source>
        <dbReference type="ARBA" id="ARBA00004651"/>
    </source>
</evidence>
<evidence type="ECO:0000256" key="3">
    <source>
        <dbReference type="ARBA" id="ARBA00022448"/>
    </source>
</evidence>
<dbReference type="Proteomes" id="UP000309450">
    <property type="component" value="Unassembled WGS sequence"/>
</dbReference>
<dbReference type="EMBL" id="SSND01000001">
    <property type="protein sequence ID" value="THD85080.1"/>
    <property type="molecule type" value="Genomic_DNA"/>
</dbReference>
<dbReference type="GO" id="GO:0005886">
    <property type="term" value="C:plasma membrane"/>
    <property type="evidence" value="ECO:0007669"/>
    <property type="project" value="UniProtKB-SubCell"/>
</dbReference>
<dbReference type="InterPro" id="IPR052017">
    <property type="entry name" value="TSUP"/>
</dbReference>
<keyword evidence="6 8" id="KW-1133">Transmembrane helix</keyword>
<feature type="transmembrane region" description="Helical" evidence="8">
    <location>
        <begin position="71"/>
        <end position="90"/>
    </location>
</feature>
<keyword evidence="10" id="KW-1185">Reference proteome</keyword>
<name>A0A4S3MRB3_9RHOB</name>
<evidence type="ECO:0000256" key="6">
    <source>
        <dbReference type="ARBA" id="ARBA00022989"/>
    </source>
</evidence>
<evidence type="ECO:0000256" key="8">
    <source>
        <dbReference type="RuleBase" id="RU363041"/>
    </source>
</evidence>
<feature type="transmembrane region" description="Helical" evidence="8">
    <location>
        <begin position="35"/>
        <end position="59"/>
    </location>
</feature>
<dbReference type="OrthoDB" id="7028171at2"/>
<dbReference type="PANTHER" id="PTHR30269:SF37">
    <property type="entry name" value="MEMBRANE TRANSPORTER PROTEIN"/>
    <property type="match status" value="1"/>
</dbReference>
<keyword evidence="4 8" id="KW-1003">Cell membrane</keyword>
<dbReference type="AlphaFoldDB" id="A0A4S3MRB3"/>
<evidence type="ECO:0000256" key="2">
    <source>
        <dbReference type="ARBA" id="ARBA00009142"/>
    </source>
</evidence>
<comment type="caution">
    <text evidence="9">The sequence shown here is derived from an EMBL/GenBank/DDBJ whole genome shotgun (WGS) entry which is preliminary data.</text>
</comment>
<dbReference type="RefSeq" id="WP_136393456.1">
    <property type="nucleotide sequence ID" value="NZ_SSND01000001.1"/>
</dbReference>
<dbReference type="InterPro" id="IPR002781">
    <property type="entry name" value="TM_pro_TauE-like"/>
</dbReference>
<feature type="transmembrane region" description="Helical" evidence="8">
    <location>
        <begin position="96"/>
        <end position="115"/>
    </location>
</feature>
<dbReference type="PANTHER" id="PTHR30269">
    <property type="entry name" value="TRANSMEMBRANE PROTEIN YFCA"/>
    <property type="match status" value="1"/>
</dbReference>
<evidence type="ECO:0000256" key="7">
    <source>
        <dbReference type="ARBA" id="ARBA00023136"/>
    </source>
</evidence>
<protein>
    <recommendedName>
        <fullName evidence="8">Probable membrane transporter protein</fullName>
    </recommendedName>
</protein>
<accession>A0A4S3MRB3</accession>
<comment type="subcellular location">
    <subcellularLocation>
        <location evidence="1 8">Cell membrane</location>
        <topology evidence="1 8">Multi-pass membrane protein</topology>
    </subcellularLocation>
</comment>
<feature type="transmembrane region" description="Helical" evidence="8">
    <location>
        <begin position="198"/>
        <end position="217"/>
    </location>
</feature>
<comment type="similarity">
    <text evidence="2 8">Belongs to the 4-toluene sulfonate uptake permease (TSUP) (TC 2.A.102) family.</text>
</comment>
<evidence type="ECO:0000313" key="9">
    <source>
        <dbReference type="EMBL" id="THD85080.1"/>
    </source>
</evidence>
<keyword evidence="5 8" id="KW-0812">Transmembrane</keyword>
<organism evidence="9 10">
    <name type="scientific">Aliigemmobacter aestuarii</name>
    <dbReference type="NCBI Taxonomy" id="1445661"/>
    <lineage>
        <taxon>Bacteria</taxon>
        <taxon>Pseudomonadati</taxon>
        <taxon>Pseudomonadota</taxon>
        <taxon>Alphaproteobacteria</taxon>
        <taxon>Rhodobacterales</taxon>
        <taxon>Paracoccaceae</taxon>
        <taxon>Aliigemmobacter</taxon>
    </lineage>
</organism>
<proteinExistence type="inferred from homology"/>
<evidence type="ECO:0000256" key="5">
    <source>
        <dbReference type="ARBA" id="ARBA00022692"/>
    </source>
</evidence>
<feature type="transmembrane region" description="Helical" evidence="8">
    <location>
        <begin position="224"/>
        <end position="242"/>
    </location>
</feature>
<gene>
    <name evidence="9" type="ORF">E7811_05005</name>
</gene>
<sequence>MEGPLFWLLAVLAAMLVGAGKGGLPVVGMMGVPVLSLAISPVTAAGLLLPIYVLSDIFGLYAYRHSFDKRVVAIMAVGMTVGVGIGWATARIVPEPLVTAIIGAIGTVFALNLLIRRQAAAAPRRAEVAPGVFWGAVTGFTSFVSHSGAPPYQVYVLPLQLEKAVFAGTGTIAFAYVNAIKLIPYWHLGQLSPGNLKVAAFLAVPAVLAVFGGVRLVRIIPERLFFRIVTWALLFISVWLMWKGLRGLA</sequence>